<proteinExistence type="predicted"/>
<dbReference type="Gene3D" id="1.10.287.130">
    <property type="match status" value="1"/>
</dbReference>
<dbReference type="AlphaFoldDB" id="A0A5B2VQL3"/>
<gene>
    <name evidence="8" type="ORF">F0L74_30770</name>
</gene>
<dbReference type="EC" id="2.7.13.3" evidence="2"/>
<evidence type="ECO:0000313" key="8">
    <source>
        <dbReference type="EMBL" id="KAA2240537.1"/>
    </source>
</evidence>
<dbReference type="Proteomes" id="UP000324611">
    <property type="component" value="Unassembled WGS sequence"/>
</dbReference>
<dbReference type="SMART" id="SM00387">
    <property type="entry name" value="HATPase_c"/>
    <property type="match status" value="1"/>
</dbReference>
<dbReference type="RefSeq" id="WP_149841715.1">
    <property type="nucleotide sequence ID" value="NZ_VUOC01000004.1"/>
</dbReference>
<keyword evidence="6" id="KW-0812">Transmembrane</keyword>
<evidence type="ECO:0000256" key="3">
    <source>
        <dbReference type="ARBA" id="ARBA00022679"/>
    </source>
</evidence>
<dbReference type="SUPFAM" id="SSF55874">
    <property type="entry name" value="ATPase domain of HSP90 chaperone/DNA topoisomerase II/histidine kinase"/>
    <property type="match status" value="1"/>
</dbReference>
<keyword evidence="6" id="KW-1133">Transmembrane helix</keyword>
<dbReference type="InterPro" id="IPR036097">
    <property type="entry name" value="HisK_dim/P_sf"/>
</dbReference>
<dbReference type="InterPro" id="IPR050736">
    <property type="entry name" value="Sensor_HK_Regulatory"/>
</dbReference>
<evidence type="ECO:0000259" key="7">
    <source>
        <dbReference type="PROSITE" id="PS50109"/>
    </source>
</evidence>
<protein>
    <recommendedName>
        <fullName evidence="2">histidine kinase</fullName>
        <ecNumber evidence="2">2.7.13.3</ecNumber>
    </recommendedName>
</protein>
<keyword evidence="9" id="KW-1185">Reference proteome</keyword>
<feature type="transmembrane region" description="Helical" evidence="6">
    <location>
        <begin position="345"/>
        <end position="368"/>
    </location>
</feature>
<dbReference type="PANTHER" id="PTHR43711">
    <property type="entry name" value="TWO-COMPONENT HISTIDINE KINASE"/>
    <property type="match status" value="1"/>
</dbReference>
<dbReference type="Gene3D" id="3.30.565.10">
    <property type="entry name" value="Histidine kinase-like ATPase, C-terminal domain"/>
    <property type="match status" value="1"/>
</dbReference>
<evidence type="ECO:0000256" key="4">
    <source>
        <dbReference type="ARBA" id="ARBA00022777"/>
    </source>
</evidence>
<comment type="caution">
    <text evidence="8">The sequence shown here is derived from an EMBL/GenBank/DDBJ whole genome shotgun (WGS) entry which is preliminary data.</text>
</comment>
<dbReference type="InterPro" id="IPR004358">
    <property type="entry name" value="Sig_transdc_His_kin-like_C"/>
</dbReference>
<sequence>MLHAQSHEISRLRKELYQVKDSARYVDILNRLSTLYLPYNLDTCFLYINTAQNLADRLHYARGKAAVQNNLGNYYVLRSNSYLSYRFYLDALRAFETLGDSASMCQVLSNIAIYYRYEGRQPSATYYMSRAMDIGRRLPKDSLYAMVLVNYHFVHGTDSTRRDSCQWALEKAYSIASRYNDERMLLRLRMYEADKLFRKKQYAPAQAQLLQIMQDAEEGGYTYLALYAADQMATYRIQLKQADSTTYKAAMVKYGIAGGYWELLLPTATELYTWYTQHGQRQEAARYSALMLNILQKESNNKSQGELDYMAYFMQGRRLNALQLQHRSQQQQLDTKRLENRRRRYLVGGLLLSVVGIAVLLGFFYYSYKRSRQNAARLAEKYREISEKNTLLRTHDDFKNKLISLIAHDFRLPLVHIKEITGFLKDEALSMEEASALLTRVERSSRDTLYTFDSILRWISSQLSGFVYTPERCDLRELVSAALQSLADVISEKQLRVTVNIPEGLQVLAEREMLQFVHRNFIHNAAKFSPREGALDITAVVAGGQITVTVRDEGVGIPEDILPQLFEYRANDRPGRAKQQGAGLALIICKDFMEMMNGTVYAANNPEKGAALSYTLPAGN</sequence>
<name>A0A5B2VQL3_9BACT</name>
<accession>A0A5B2VQL3</accession>
<keyword evidence="5" id="KW-0902">Two-component regulatory system</keyword>
<evidence type="ECO:0000256" key="6">
    <source>
        <dbReference type="SAM" id="Phobius"/>
    </source>
</evidence>
<dbReference type="PROSITE" id="PS50109">
    <property type="entry name" value="HIS_KIN"/>
    <property type="match status" value="1"/>
</dbReference>
<feature type="domain" description="Histidine kinase" evidence="7">
    <location>
        <begin position="405"/>
        <end position="620"/>
    </location>
</feature>
<dbReference type="PRINTS" id="PR00344">
    <property type="entry name" value="BCTRLSENSOR"/>
</dbReference>
<dbReference type="EMBL" id="VUOC01000004">
    <property type="protein sequence ID" value="KAA2240537.1"/>
    <property type="molecule type" value="Genomic_DNA"/>
</dbReference>
<keyword evidence="4 8" id="KW-0418">Kinase</keyword>
<dbReference type="PANTHER" id="PTHR43711:SF31">
    <property type="entry name" value="HISTIDINE KINASE"/>
    <property type="match status" value="1"/>
</dbReference>
<reference evidence="8 9" key="2">
    <citation type="submission" date="2019-09" db="EMBL/GenBank/DDBJ databases">
        <authorList>
            <person name="Jin C."/>
        </authorList>
    </citation>
    <scope>NUCLEOTIDE SEQUENCE [LARGE SCALE GENOMIC DNA]</scope>
    <source>
        <strain evidence="8 9">BN140078</strain>
    </source>
</reference>
<evidence type="ECO:0000313" key="9">
    <source>
        <dbReference type="Proteomes" id="UP000324611"/>
    </source>
</evidence>
<dbReference type="InterPro" id="IPR005467">
    <property type="entry name" value="His_kinase_dom"/>
</dbReference>
<evidence type="ECO:0000256" key="2">
    <source>
        <dbReference type="ARBA" id="ARBA00012438"/>
    </source>
</evidence>
<dbReference type="Pfam" id="PF02518">
    <property type="entry name" value="HATPase_c"/>
    <property type="match status" value="1"/>
</dbReference>
<dbReference type="SUPFAM" id="SSF48452">
    <property type="entry name" value="TPR-like"/>
    <property type="match status" value="1"/>
</dbReference>
<organism evidence="8 9">
    <name type="scientific">Chitinophaga agrisoli</name>
    <dbReference type="NCBI Taxonomy" id="2607653"/>
    <lineage>
        <taxon>Bacteria</taxon>
        <taxon>Pseudomonadati</taxon>
        <taxon>Bacteroidota</taxon>
        <taxon>Chitinophagia</taxon>
        <taxon>Chitinophagales</taxon>
        <taxon>Chitinophagaceae</taxon>
        <taxon>Chitinophaga</taxon>
    </lineage>
</organism>
<comment type="catalytic activity">
    <reaction evidence="1">
        <text>ATP + protein L-histidine = ADP + protein N-phospho-L-histidine.</text>
        <dbReference type="EC" id="2.7.13.3"/>
    </reaction>
</comment>
<evidence type="ECO:0000256" key="1">
    <source>
        <dbReference type="ARBA" id="ARBA00000085"/>
    </source>
</evidence>
<keyword evidence="3" id="KW-0808">Transferase</keyword>
<keyword evidence="6" id="KW-0472">Membrane</keyword>
<evidence type="ECO:0000256" key="5">
    <source>
        <dbReference type="ARBA" id="ARBA00023012"/>
    </source>
</evidence>
<dbReference type="InterPro" id="IPR003594">
    <property type="entry name" value="HATPase_dom"/>
</dbReference>
<dbReference type="SUPFAM" id="SSF47384">
    <property type="entry name" value="Homodimeric domain of signal transducing histidine kinase"/>
    <property type="match status" value="1"/>
</dbReference>
<reference evidence="8 9" key="1">
    <citation type="submission" date="2019-09" db="EMBL/GenBank/DDBJ databases">
        <title>Chitinophaga ginsengihumi sp. nov., isolated from soil of ginseng rhizosphere.</title>
        <authorList>
            <person name="Lee J."/>
        </authorList>
    </citation>
    <scope>NUCLEOTIDE SEQUENCE [LARGE SCALE GENOMIC DNA]</scope>
    <source>
        <strain evidence="8 9">BN140078</strain>
    </source>
</reference>
<dbReference type="InterPro" id="IPR011990">
    <property type="entry name" value="TPR-like_helical_dom_sf"/>
</dbReference>
<dbReference type="InterPro" id="IPR036890">
    <property type="entry name" value="HATPase_C_sf"/>
</dbReference>
<dbReference type="GO" id="GO:0000155">
    <property type="term" value="F:phosphorelay sensor kinase activity"/>
    <property type="evidence" value="ECO:0007669"/>
    <property type="project" value="InterPro"/>
</dbReference>
<dbReference type="Gene3D" id="1.25.40.10">
    <property type="entry name" value="Tetratricopeptide repeat domain"/>
    <property type="match status" value="1"/>
</dbReference>